<dbReference type="InterPro" id="IPR036188">
    <property type="entry name" value="FAD/NAD-bd_sf"/>
</dbReference>
<gene>
    <name evidence="1" type="ORF">HJJEBIEG_00001</name>
</gene>
<accession>A0A7G9ZCW5</accession>
<dbReference type="Gene3D" id="3.30.9.10">
    <property type="entry name" value="D-Amino Acid Oxidase, subunit A, domain 2"/>
    <property type="match status" value="1"/>
</dbReference>
<reference evidence="1" key="1">
    <citation type="submission" date="2020-06" db="EMBL/GenBank/DDBJ databases">
        <title>Unique genomic features of the anaerobic methanotrophic archaea.</title>
        <authorList>
            <person name="Chadwick G.L."/>
            <person name="Skennerton C.T."/>
            <person name="Laso-Perez R."/>
            <person name="Leu A.O."/>
            <person name="Speth D.R."/>
            <person name="Yu H."/>
            <person name="Morgan-Lang C."/>
            <person name="Hatzenpichler R."/>
            <person name="Goudeau D."/>
            <person name="Malmstrom R."/>
            <person name="Brazelton W.J."/>
            <person name="Woyke T."/>
            <person name="Hallam S.J."/>
            <person name="Tyson G.W."/>
            <person name="Wegener G."/>
            <person name="Boetius A."/>
            <person name="Orphan V."/>
        </authorList>
    </citation>
    <scope>NUCLEOTIDE SEQUENCE</scope>
</reference>
<evidence type="ECO:0000313" key="1">
    <source>
        <dbReference type="EMBL" id="QNO58099.1"/>
    </source>
</evidence>
<dbReference type="AlphaFoldDB" id="A0A7G9ZCW5"/>
<name>A0A7G9ZCW5_9EURY</name>
<dbReference type="EC" id="1.3.7.11" evidence="1"/>
<proteinExistence type="predicted"/>
<keyword evidence="1" id="KW-0560">Oxidoreductase</keyword>
<dbReference type="Gene3D" id="3.50.50.60">
    <property type="entry name" value="FAD/NAD(P)-binding domain"/>
    <property type="match status" value="1"/>
</dbReference>
<dbReference type="EMBL" id="MT631714">
    <property type="protein sequence ID" value="QNO58099.1"/>
    <property type="molecule type" value="Genomic_DNA"/>
</dbReference>
<organism evidence="1">
    <name type="scientific">Candidatus Methanophaga sp. ANME-1 ERB7</name>
    <dbReference type="NCBI Taxonomy" id="2759913"/>
    <lineage>
        <taxon>Archaea</taxon>
        <taxon>Methanobacteriati</taxon>
        <taxon>Methanobacteriota</taxon>
        <taxon>Stenosarchaea group</taxon>
        <taxon>Methanomicrobia</taxon>
        <taxon>Candidatus Methanophagales</taxon>
        <taxon>Candidatus Methanophagaceae</taxon>
        <taxon>Candidatus Methanophaga</taxon>
    </lineage>
</organism>
<protein>
    <submittedName>
        <fullName evidence="1">Digeranylgeranylglycerophospholipid reductase</fullName>
        <ecNumber evidence="1">1.3.7.11</ecNumber>
    </submittedName>
</protein>
<dbReference type="GO" id="GO:0016491">
    <property type="term" value="F:oxidoreductase activity"/>
    <property type="evidence" value="ECO:0007669"/>
    <property type="project" value="UniProtKB-KW"/>
</dbReference>
<sequence length="74" mass="8706">MSEYDERWKIEFGKRLETGLKAKEFFFDLSDDDLNTLAHSLKGVEIEEMTPWALLMELITQNPKMLDELAKELL</sequence>